<accession>A0A553JPD4</accession>
<keyword evidence="3" id="KW-1185">Reference proteome</keyword>
<dbReference type="InterPro" id="IPR037401">
    <property type="entry name" value="SnoaL-like"/>
</dbReference>
<dbReference type="RefSeq" id="WP_144040175.1">
    <property type="nucleotide sequence ID" value="NZ_BMPL01000010.1"/>
</dbReference>
<comment type="caution">
    <text evidence="2">The sequence shown here is derived from an EMBL/GenBank/DDBJ whole genome shotgun (WGS) entry which is preliminary data.</text>
</comment>
<dbReference type="Gene3D" id="3.10.450.50">
    <property type="match status" value="1"/>
</dbReference>
<dbReference type="EMBL" id="VKGK01000011">
    <property type="protein sequence ID" value="TRY14290.1"/>
    <property type="molecule type" value="Genomic_DNA"/>
</dbReference>
<evidence type="ECO:0000313" key="2">
    <source>
        <dbReference type="EMBL" id="TRY14290.1"/>
    </source>
</evidence>
<organism evidence="2 3">
    <name type="scientific">Shewanella hanedai</name>
    <name type="common">Alteromonas hanedai</name>
    <dbReference type="NCBI Taxonomy" id="25"/>
    <lineage>
        <taxon>Bacteria</taxon>
        <taxon>Pseudomonadati</taxon>
        <taxon>Pseudomonadota</taxon>
        <taxon>Gammaproteobacteria</taxon>
        <taxon>Alteromonadales</taxon>
        <taxon>Shewanellaceae</taxon>
        <taxon>Shewanella</taxon>
    </lineage>
</organism>
<evidence type="ECO:0000313" key="3">
    <source>
        <dbReference type="Proteomes" id="UP000318126"/>
    </source>
</evidence>
<dbReference type="AlphaFoldDB" id="A0A553JPD4"/>
<proteinExistence type="predicted"/>
<dbReference type="Proteomes" id="UP000318126">
    <property type="component" value="Unassembled WGS sequence"/>
</dbReference>
<name>A0A553JPD4_SHEHA</name>
<dbReference type="InterPro" id="IPR032710">
    <property type="entry name" value="NTF2-like_dom_sf"/>
</dbReference>
<dbReference type="SUPFAM" id="SSF54427">
    <property type="entry name" value="NTF2-like"/>
    <property type="match status" value="1"/>
</dbReference>
<gene>
    <name evidence="2" type="ORF">FN961_10695</name>
</gene>
<dbReference type="Pfam" id="PF12680">
    <property type="entry name" value="SnoaL_2"/>
    <property type="match status" value="1"/>
</dbReference>
<protein>
    <submittedName>
        <fullName evidence="2">Nuclear transport factor 2 family protein</fullName>
    </submittedName>
</protein>
<feature type="domain" description="SnoaL-like" evidence="1">
    <location>
        <begin position="16"/>
        <end position="120"/>
    </location>
</feature>
<evidence type="ECO:0000259" key="1">
    <source>
        <dbReference type="Pfam" id="PF12680"/>
    </source>
</evidence>
<dbReference type="OrthoDB" id="149912at2"/>
<reference evidence="3" key="1">
    <citation type="submission" date="2019-07" db="EMBL/GenBank/DDBJ databases">
        <title>Shewanella sp. YLB-08 draft genomic sequence.</title>
        <authorList>
            <person name="Yu L."/>
        </authorList>
    </citation>
    <scope>NUCLEOTIDE SEQUENCE [LARGE SCALE GENOMIC DNA]</scope>
    <source>
        <strain evidence="3">JCM 20706</strain>
    </source>
</reference>
<sequence>MKNNTQQGTNLSVINSYFNALANGDMETFASTFAEGVVWHQPGRNKFSGDKRSFSDIGAMIGGMMEDSLGSFAVKPITSAMANEDLVSVPVHFSGKKNSAEIDMQGLDLFRLEGGKIIEVWLFSENQSKEDAFWG</sequence>